<gene>
    <name evidence="1" type="ORF">F4556_007589</name>
</gene>
<name>A0A7W7SK87_9ACTN</name>
<comment type="caution">
    <text evidence="1">The sequence shown here is derived from an EMBL/GenBank/DDBJ whole genome shotgun (WGS) entry which is preliminary data.</text>
</comment>
<accession>A0A7W7SK87</accession>
<keyword evidence="2" id="KW-1185">Reference proteome</keyword>
<organism evidence="1 2">
    <name type="scientific">Kitasatospora gansuensis</name>
    <dbReference type="NCBI Taxonomy" id="258050"/>
    <lineage>
        <taxon>Bacteria</taxon>
        <taxon>Bacillati</taxon>
        <taxon>Actinomycetota</taxon>
        <taxon>Actinomycetes</taxon>
        <taxon>Kitasatosporales</taxon>
        <taxon>Streptomycetaceae</taxon>
        <taxon>Kitasatospora</taxon>
    </lineage>
</organism>
<dbReference type="RefSeq" id="WP_184925997.1">
    <property type="nucleotide sequence ID" value="NZ_JACHJR010000003.1"/>
</dbReference>
<reference evidence="1 2" key="1">
    <citation type="submission" date="2020-08" db="EMBL/GenBank/DDBJ databases">
        <title>Sequencing the genomes of 1000 actinobacteria strains.</title>
        <authorList>
            <person name="Klenk H.-P."/>
        </authorList>
    </citation>
    <scope>NUCLEOTIDE SEQUENCE [LARGE SCALE GENOMIC DNA]</scope>
    <source>
        <strain evidence="1 2">DSM 44786</strain>
    </source>
</reference>
<dbReference type="EMBL" id="JACHJR010000003">
    <property type="protein sequence ID" value="MBB4951935.1"/>
    <property type="molecule type" value="Genomic_DNA"/>
</dbReference>
<sequence length="192" mass="20293">MSGAEGHRRVQPAFQALTPGPVRRIGIDAQDKVLPSMVTENPAPIATAAWQMALAYRALGDLMESSDPDKVVAAGEDVVTRLQSALEAVHRHLGEKVSAGLLAERSFERQMDRLDTGEAVIGAVTVEVVLPDGEHSATVHLGQERRGAPVQIRGDVKAGELGGAAHLDVQAALESVARALTPYVEETAARPV</sequence>
<dbReference type="AlphaFoldDB" id="A0A7W7SK87"/>
<protein>
    <submittedName>
        <fullName evidence="1">Uncharacterized protein</fullName>
    </submittedName>
</protein>
<evidence type="ECO:0000313" key="2">
    <source>
        <dbReference type="Proteomes" id="UP000573327"/>
    </source>
</evidence>
<proteinExistence type="predicted"/>
<evidence type="ECO:0000313" key="1">
    <source>
        <dbReference type="EMBL" id="MBB4951935.1"/>
    </source>
</evidence>
<dbReference type="Proteomes" id="UP000573327">
    <property type="component" value="Unassembled WGS sequence"/>
</dbReference>